<keyword evidence="3" id="KW-1185">Reference proteome</keyword>
<feature type="region of interest" description="Disordered" evidence="1">
    <location>
        <begin position="1"/>
        <end position="121"/>
    </location>
</feature>
<feature type="compositionally biased region" description="Low complexity" evidence="1">
    <location>
        <begin position="78"/>
        <end position="91"/>
    </location>
</feature>
<dbReference type="EMBL" id="CAMGYJ010000009">
    <property type="protein sequence ID" value="CAI0473604.1"/>
    <property type="molecule type" value="Genomic_DNA"/>
</dbReference>
<gene>
    <name evidence="2" type="ORF">LITE_LOCUS39711</name>
</gene>
<accession>A0AAV0PR35</accession>
<evidence type="ECO:0000313" key="2">
    <source>
        <dbReference type="EMBL" id="CAI0473604.1"/>
    </source>
</evidence>
<name>A0AAV0PR35_9ROSI</name>
<proteinExistence type="predicted"/>
<evidence type="ECO:0000313" key="3">
    <source>
        <dbReference type="Proteomes" id="UP001154282"/>
    </source>
</evidence>
<feature type="compositionally biased region" description="Polar residues" evidence="1">
    <location>
        <begin position="1"/>
        <end position="14"/>
    </location>
</feature>
<evidence type="ECO:0000256" key="1">
    <source>
        <dbReference type="SAM" id="MobiDB-lite"/>
    </source>
</evidence>
<reference evidence="2" key="1">
    <citation type="submission" date="2022-08" db="EMBL/GenBank/DDBJ databases">
        <authorList>
            <person name="Gutierrez-Valencia J."/>
        </authorList>
    </citation>
    <scope>NUCLEOTIDE SEQUENCE</scope>
</reference>
<comment type="caution">
    <text evidence="2">The sequence shown here is derived from an EMBL/GenBank/DDBJ whole genome shotgun (WGS) entry which is preliminary data.</text>
</comment>
<sequence length="121" mass="13505">MTPDPHNSQPTGIKQTKGRRKGGTVNLSTKRDEHTNMEQTPNSKPPLEAPQAAIFGSNEQGQTDLRTRKTLWIKPLGERQQGSGKSQQGQEKGSRTNKKEKKQERKQVGPPPDTQGNRRQP</sequence>
<protein>
    <submittedName>
        <fullName evidence="2">Uncharacterized protein</fullName>
    </submittedName>
</protein>
<dbReference type="Proteomes" id="UP001154282">
    <property type="component" value="Unassembled WGS sequence"/>
</dbReference>
<organism evidence="2 3">
    <name type="scientific">Linum tenue</name>
    <dbReference type="NCBI Taxonomy" id="586396"/>
    <lineage>
        <taxon>Eukaryota</taxon>
        <taxon>Viridiplantae</taxon>
        <taxon>Streptophyta</taxon>
        <taxon>Embryophyta</taxon>
        <taxon>Tracheophyta</taxon>
        <taxon>Spermatophyta</taxon>
        <taxon>Magnoliopsida</taxon>
        <taxon>eudicotyledons</taxon>
        <taxon>Gunneridae</taxon>
        <taxon>Pentapetalae</taxon>
        <taxon>rosids</taxon>
        <taxon>fabids</taxon>
        <taxon>Malpighiales</taxon>
        <taxon>Linaceae</taxon>
        <taxon>Linum</taxon>
    </lineage>
</organism>
<dbReference type="AlphaFoldDB" id="A0AAV0PR35"/>